<evidence type="ECO:0000256" key="3">
    <source>
        <dbReference type="SAM" id="Phobius"/>
    </source>
</evidence>
<dbReference type="InterPro" id="IPR025280">
    <property type="entry name" value="SNIPE"/>
</dbReference>
<dbReference type="KEGG" id="htx:EKK97_22750"/>
<dbReference type="OrthoDB" id="9811665at2"/>
<feature type="region of interest" description="Disordered" evidence="2">
    <location>
        <begin position="67"/>
        <end position="113"/>
    </location>
</feature>
<feature type="compositionally biased region" description="Basic and acidic residues" evidence="2">
    <location>
        <begin position="89"/>
        <end position="113"/>
    </location>
</feature>
<accession>A0A6I6SWI9</accession>
<dbReference type="EMBL" id="CP035042">
    <property type="protein sequence ID" value="QHC51853.1"/>
    <property type="molecule type" value="Genomic_DNA"/>
</dbReference>
<name>A0A6I6SWI9_9GAMM</name>
<feature type="coiled-coil region" evidence="1">
    <location>
        <begin position="287"/>
        <end position="384"/>
    </location>
</feature>
<dbReference type="Proteomes" id="UP000464013">
    <property type="component" value="Chromosome"/>
</dbReference>
<proteinExistence type="predicted"/>
<evidence type="ECO:0000313" key="6">
    <source>
        <dbReference type="Proteomes" id="UP000464013"/>
    </source>
</evidence>
<keyword evidence="3" id="KW-1133">Transmembrane helix</keyword>
<evidence type="ECO:0000256" key="1">
    <source>
        <dbReference type="SAM" id="Coils"/>
    </source>
</evidence>
<dbReference type="RefSeq" id="WP_159555444.1">
    <property type="nucleotide sequence ID" value="NZ_CP035042.1"/>
</dbReference>
<evidence type="ECO:0000313" key="5">
    <source>
        <dbReference type="EMBL" id="QHC51853.1"/>
    </source>
</evidence>
<dbReference type="Pfam" id="PF13250">
    <property type="entry name" value="SNIPE"/>
    <property type="match status" value="1"/>
</dbReference>
<dbReference type="InterPro" id="IPR018306">
    <property type="entry name" value="Phage_T5_Orf172_DNA-bd"/>
</dbReference>
<protein>
    <submittedName>
        <fullName evidence="5">DUF4041 domain-containing protein</fullName>
    </submittedName>
</protein>
<dbReference type="Pfam" id="PF13455">
    <property type="entry name" value="MUG113"/>
    <property type="match status" value="1"/>
</dbReference>
<organism evidence="5 6">
    <name type="scientific">Billgrantia tianxiuensis</name>
    <dbReference type="NCBI Taxonomy" id="2497861"/>
    <lineage>
        <taxon>Bacteria</taxon>
        <taxon>Pseudomonadati</taxon>
        <taxon>Pseudomonadota</taxon>
        <taxon>Gammaproteobacteria</taxon>
        <taxon>Oceanospirillales</taxon>
        <taxon>Halomonadaceae</taxon>
        <taxon>Billgrantia</taxon>
    </lineage>
</organism>
<sequence>MSEGAIILLVMLGLILSGWVLALLYRHKAKQKDKEIDHIRKSVEHLWQYEKIHDASEQARQLVSQAEEAARQTRRQASDIELQAQQAAERMRQEAEQERQRILSDGRAQGKEARERAEAVIARADEQARQIIDDARRQAEETAGNALKAVEDAKLYEQTAKAMRNIIEGYHDDYIVPNASLLDDLAEDFSHKDAGEKLKQARKHSRDMAKNGRAGDCDYKEAVRREYAIHFAVDAFNGKVDSTLSKVKHDNYGKLRQAILDAFAVVNHNGKPFKNARITDLYLQARLEELRWAVAAMELRRIEQEEQREIREQMREEEKARRDIEKALKQAEKEERMLAKAMAEARKQLESANEEERAQFQARLSELEQQLEEAESRGQRALSMAQQTKRGHVYIISNIGSFGENVFKIGMTRRLEPIDRVRELGDASVPFSFDVHAMIYSEDAPTLERELHRQFAEHQVNRINPRKEFFKVPLAEVREAIEEEGLEVHWTMAAEAWEYRESKALAERQLQAVS</sequence>
<feature type="domain" description="Bacteriophage T5 Orf172 DNA-binding" evidence="4">
    <location>
        <begin position="401"/>
        <end position="484"/>
    </location>
</feature>
<feature type="transmembrane region" description="Helical" evidence="3">
    <location>
        <begin position="6"/>
        <end position="25"/>
    </location>
</feature>
<dbReference type="AlphaFoldDB" id="A0A6I6SWI9"/>
<evidence type="ECO:0000259" key="4">
    <source>
        <dbReference type="SMART" id="SM00974"/>
    </source>
</evidence>
<keyword evidence="3" id="KW-0812">Transmembrane</keyword>
<evidence type="ECO:0000256" key="2">
    <source>
        <dbReference type="SAM" id="MobiDB-lite"/>
    </source>
</evidence>
<keyword evidence="6" id="KW-1185">Reference proteome</keyword>
<reference evidence="5 6" key="1">
    <citation type="submission" date="2019-01" db="EMBL/GenBank/DDBJ databases">
        <title>Complete genome of a denitifying bacterium Halomons sp. BC-M4-5.</title>
        <authorList>
            <person name="Wang L."/>
            <person name="Shao Z."/>
        </authorList>
    </citation>
    <scope>NUCLEOTIDE SEQUENCE [LARGE SCALE GENOMIC DNA]</scope>
    <source>
        <strain evidence="5 6">BC-M4-5</strain>
    </source>
</reference>
<keyword evidence="3" id="KW-0472">Membrane</keyword>
<dbReference type="SMART" id="SM00974">
    <property type="entry name" value="T5orf172"/>
    <property type="match status" value="1"/>
</dbReference>
<keyword evidence="1" id="KW-0175">Coiled coil</keyword>
<gene>
    <name evidence="5" type="ORF">EKK97_22750</name>
</gene>